<dbReference type="Gene3D" id="3.40.50.1000">
    <property type="entry name" value="HAD superfamily/HAD-like"/>
    <property type="match status" value="1"/>
</dbReference>
<dbReference type="InterPro" id="IPR036412">
    <property type="entry name" value="HAD-like_sf"/>
</dbReference>
<dbReference type="SUPFAM" id="SSF56784">
    <property type="entry name" value="HAD-like"/>
    <property type="match status" value="1"/>
</dbReference>
<evidence type="ECO:0000256" key="2">
    <source>
        <dbReference type="ARBA" id="ARBA00022912"/>
    </source>
</evidence>
<dbReference type="GO" id="GO:0005634">
    <property type="term" value="C:nucleus"/>
    <property type="evidence" value="ECO:0007669"/>
    <property type="project" value="UniProtKB-ARBA"/>
</dbReference>
<dbReference type="InterPro" id="IPR050365">
    <property type="entry name" value="TIM50"/>
</dbReference>
<comment type="function">
    <text evidence="3">Probable phosphatase.</text>
</comment>
<dbReference type="PANTHER" id="PTHR12210">
    <property type="entry name" value="DULLARD PROTEIN PHOSPHATASE"/>
    <property type="match status" value="1"/>
</dbReference>
<proteinExistence type="inferred from homology"/>
<evidence type="ECO:0000256" key="4">
    <source>
        <dbReference type="ARBA" id="ARBA00038355"/>
    </source>
</evidence>
<name>A2WSV3_ORYSI</name>
<dbReference type="InterPro" id="IPR004274">
    <property type="entry name" value="FCP1_dom"/>
</dbReference>
<dbReference type="NCBIfam" id="TIGR02251">
    <property type="entry name" value="HIF-SF_euk"/>
    <property type="match status" value="1"/>
</dbReference>
<keyword evidence="1" id="KW-0378">Hydrolase</keyword>
<evidence type="ECO:0000256" key="1">
    <source>
        <dbReference type="ARBA" id="ARBA00022801"/>
    </source>
</evidence>
<dbReference type="SMART" id="SM00577">
    <property type="entry name" value="CPDc"/>
    <property type="match status" value="1"/>
</dbReference>
<feature type="region of interest" description="Disordered" evidence="5">
    <location>
        <begin position="328"/>
        <end position="362"/>
    </location>
</feature>
<dbReference type="Gramene" id="BGIOSGA004038-TA">
    <property type="protein sequence ID" value="BGIOSGA004038-PA"/>
    <property type="gene ID" value="BGIOSGA004038"/>
</dbReference>
<dbReference type="InterPro" id="IPR023214">
    <property type="entry name" value="HAD_sf"/>
</dbReference>
<dbReference type="PROSITE" id="PS50969">
    <property type="entry name" value="FCP1"/>
    <property type="match status" value="1"/>
</dbReference>
<evidence type="ECO:0000256" key="5">
    <source>
        <dbReference type="SAM" id="MobiDB-lite"/>
    </source>
</evidence>
<reference evidence="7 8" key="1">
    <citation type="journal article" date="2005" name="PLoS Biol.">
        <title>The genomes of Oryza sativa: a history of duplications.</title>
        <authorList>
            <person name="Yu J."/>
            <person name="Wang J."/>
            <person name="Lin W."/>
            <person name="Li S."/>
            <person name="Li H."/>
            <person name="Zhou J."/>
            <person name="Ni P."/>
            <person name="Dong W."/>
            <person name="Hu S."/>
            <person name="Zeng C."/>
            <person name="Zhang J."/>
            <person name="Zhang Y."/>
            <person name="Li R."/>
            <person name="Xu Z."/>
            <person name="Li S."/>
            <person name="Li X."/>
            <person name="Zheng H."/>
            <person name="Cong L."/>
            <person name="Lin L."/>
            <person name="Yin J."/>
            <person name="Geng J."/>
            <person name="Li G."/>
            <person name="Shi J."/>
            <person name="Liu J."/>
            <person name="Lv H."/>
            <person name="Li J."/>
            <person name="Wang J."/>
            <person name="Deng Y."/>
            <person name="Ran L."/>
            <person name="Shi X."/>
            <person name="Wang X."/>
            <person name="Wu Q."/>
            <person name="Li C."/>
            <person name="Ren X."/>
            <person name="Wang J."/>
            <person name="Wang X."/>
            <person name="Li D."/>
            <person name="Liu D."/>
            <person name="Zhang X."/>
            <person name="Ji Z."/>
            <person name="Zhao W."/>
            <person name="Sun Y."/>
            <person name="Zhang Z."/>
            <person name="Bao J."/>
            <person name="Han Y."/>
            <person name="Dong L."/>
            <person name="Ji J."/>
            <person name="Chen P."/>
            <person name="Wu S."/>
            <person name="Liu J."/>
            <person name="Xiao Y."/>
            <person name="Bu D."/>
            <person name="Tan J."/>
            <person name="Yang L."/>
            <person name="Ye C."/>
            <person name="Zhang J."/>
            <person name="Xu J."/>
            <person name="Zhou Y."/>
            <person name="Yu Y."/>
            <person name="Zhang B."/>
            <person name="Zhuang S."/>
            <person name="Wei H."/>
            <person name="Liu B."/>
            <person name="Lei M."/>
            <person name="Yu H."/>
            <person name="Li Y."/>
            <person name="Xu H."/>
            <person name="Wei S."/>
            <person name="He X."/>
            <person name="Fang L."/>
            <person name="Zhang Z."/>
            <person name="Zhang Y."/>
            <person name="Huang X."/>
            <person name="Su Z."/>
            <person name="Tong W."/>
            <person name="Li J."/>
            <person name="Tong Z."/>
            <person name="Li S."/>
            <person name="Ye J."/>
            <person name="Wang L."/>
            <person name="Fang L."/>
            <person name="Lei T."/>
            <person name="Chen C."/>
            <person name="Chen H."/>
            <person name="Xu Z."/>
            <person name="Li H."/>
            <person name="Huang H."/>
            <person name="Zhang F."/>
            <person name="Xu H."/>
            <person name="Li N."/>
            <person name="Zhao C."/>
            <person name="Li S."/>
            <person name="Dong L."/>
            <person name="Huang Y."/>
            <person name="Li L."/>
            <person name="Xi Y."/>
            <person name="Qi Q."/>
            <person name="Li W."/>
            <person name="Zhang B."/>
            <person name="Hu W."/>
            <person name="Zhang Y."/>
            <person name="Tian X."/>
            <person name="Jiao Y."/>
            <person name="Liang X."/>
            <person name="Jin J."/>
            <person name="Gao L."/>
            <person name="Zheng W."/>
            <person name="Hao B."/>
            <person name="Liu S."/>
            <person name="Wang W."/>
            <person name="Yuan L."/>
            <person name="Cao M."/>
            <person name="McDermott J."/>
            <person name="Samudrala R."/>
            <person name="Wang J."/>
            <person name="Wong G.K."/>
            <person name="Yang H."/>
        </authorList>
    </citation>
    <scope>NUCLEOTIDE SEQUENCE [LARGE SCALE GENOMIC DNA]</scope>
    <source>
        <strain evidence="8">cv. 93-11</strain>
    </source>
</reference>
<dbReference type="AlphaFoldDB" id="A2WSV3"/>
<dbReference type="FunFam" id="3.40.50.1000:FF:000015">
    <property type="entry name" value="CTD small phosphatase-like protein 2"/>
    <property type="match status" value="1"/>
</dbReference>
<dbReference type="GO" id="GO:0004721">
    <property type="term" value="F:phosphoprotein phosphatase activity"/>
    <property type="evidence" value="ECO:0007669"/>
    <property type="project" value="UniProtKB-KW"/>
</dbReference>
<keyword evidence="8" id="KW-1185">Reference proteome</keyword>
<feature type="domain" description="FCP1 homology" evidence="6">
    <location>
        <begin position="397"/>
        <end position="556"/>
    </location>
</feature>
<dbReference type="Proteomes" id="UP000007015">
    <property type="component" value="Chromosome 1"/>
</dbReference>
<feature type="region of interest" description="Disordered" evidence="5">
    <location>
        <begin position="1"/>
        <end position="32"/>
    </location>
</feature>
<dbReference type="Pfam" id="PF03031">
    <property type="entry name" value="NIF"/>
    <property type="match status" value="1"/>
</dbReference>
<dbReference type="OMA" id="SWVHLGW"/>
<keyword evidence="2" id="KW-0904">Protein phosphatase</keyword>
<feature type="compositionally biased region" description="Polar residues" evidence="5">
    <location>
        <begin position="333"/>
        <end position="348"/>
    </location>
</feature>
<dbReference type="CDD" id="cd07521">
    <property type="entry name" value="HAD_FCP1-like"/>
    <property type="match status" value="1"/>
</dbReference>
<organism evidence="7 8">
    <name type="scientific">Oryza sativa subsp. indica</name>
    <name type="common">Rice</name>
    <dbReference type="NCBI Taxonomy" id="39946"/>
    <lineage>
        <taxon>Eukaryota</taxon>
        <taxon>Viridiplantae</taxon>
        <taxon>Streptophyta</taxon>
        <taxon>Embryophyta</taxon>
        <taxon>Tracheophyta</taxon>
        <taxon>Spermatophyta</taxon>
        <taxon>Magnoliopsida</taxon>
        <taxon>Liliopsida</taxon>
        <taxon>Poales</taxon>
        <taxon>Poaceae</taxon>
        <taxon>BOP clade</taxon>
        <taxon>Oryzoideae</taxon>
        <taxon>Oryzeae</taxon>
        <taxon>Oryzinae</taxon>
        <taxon>Oryza</taxon>
        <taxon>Oryza sativa</taxon>
    </lineage>
</organism>
<dbReference type="HOGENOM" id="CLU_034042_2_0_1"/>
<gene>
    <name evidence="7" type="ORF">OsI_02945</name>
</gene>
<comment type="similarity">
    <text evidence="4">Belongs to the CTDSPL2 family.</text>
</comment>
<dbReference type="EMBL" id="CM000126">
    <property type="protein sequence ID" value="EAY75049.1"/>
    <property type="molecule type" value="Genomic_DNA"/>
</dbReference>
<dbReference type="InterPro" id="IPR011948">
    <property type="entry name" value="Dullard_phosphatase"/>
</dbReference>
<protein>
    <recommendedName>
        <fullName evidence="6">FCP1 homology domain-containing protein</fullName>
    </recommendedName>
</protein>
<evidence type="ECO:0000256" key="3">
    <source>
        <dbReference type="ARBA" id="ARBA00037324"/>
    </source>
</evidence>
<evidence type="ECO:0000313" key="8">
    <source>
        <dbReference type="Proteomes" id="UP000007015"/>
    </source>
</evidence>
<evidence type="ECO:0000313" key="7">
    <source>
        <dbReference type="EMBL" id="EAY75049.1"/>
    </source>
</evidence>
<sequence length="577" mass="64323">MAARAPAPGFPFHASGSQWTQPQRRSKRSSAVHVYPTNSMNSQGLQVVTDPTSLTAGPGIYRPNLAMGAFVRDLRLSERGGEIVLREGTAARSWVHLGWTFPTGTAVLSTCFLQMPALRMNKMLSTDYLGTQELHSFCKTTEILEDSQSQEIALDRTAVGSTLLSHQNVCSTSEVSGGNFGIAEVSFLQDEYDAETTGVLPPSFLSCGSRSMLPISVPSSSSSSSLETVLFSDSTYSDLQVKETNHNTTAMDENNEFLQLILSSNDEGYNAGSEFQVWDVLDFYFSESFSAVQFDSLMGFTNDVSSSHHDCMNLVDMVERPVALLSLNDTEEQNNSTDEFPDDTSSYLQMKPSDSETESNYASRDVAVTEYVDEKPLSRGLPDLMDVDSPGRLSKSARSKQITLVLDLDETLVHSTLDHCDNVDFTLQVFFNMKNHTVYVRQRPHLKMFLEKVAQMFELVIFTASQRIYAEQLIDRLDPDGRLISHRIYRESCIFSEGCYTKDLTILGVDLAKVVIVDNTPQVFQLQVDNGIPIKSWFDDPSDQELVELLPFLETLVGVEDVRPIISKTFHHTLEQN</sequence>
<dbReference type="STRING" id="39946.A2WSV3"/>
<evidence type="ECO:0000259" key="6">
    <source>
        <dbReference type="PROSITE" id="PS50969"/>
    </source>
</evidence>
<accession>A2WSV3</accession>